<reference evidence="2" key="1">
    <citation type="submission" date="2023-03" db="EMBL/GenBank/DDBJ databases">
        <title>Massive genome expansion in bonnet fungi (Mycena s.s.) driven by repeated elements and novel gene families across ecological guilds.</title>
        <authorList>
            <consortium name="Lawrence Berkeley National Laboratory"/>
            <person name="Harder C.B."/>
            <person name="Miyauchi S."/>
            <person name="Viragh M."/>
            <person name="Kuo A."/>
            <person name="Thoen E."/>
            <person name="Andreopoulos B."/>
            <person name="Lu D."/>
            <person name="Skrede I."/>
            <person name="Drula E."/>
            <person name="Henrissat B."/>
            <person name="Morin E."/>
            <person name="Kohler A."/>
            <person name="Barry K."/>
            <person name="LaButti K."/>
            <person name="Morin E."/>
            <person name="Salamov A."/>
            <person name="Lipzen A."/>
            <person name="Mereny Z."/>
            <person name="Hegedus B."/>
            <person name="Baldrian P."/>
            <person name="Stursova M."/>
            <person name="Weitz H."/>
            <person name="Taylor A."/>
            <person name="Grigoriev I.V."/>
            <person name="Nagy L.G."/>
            <person name="Martin F."/>
            <person name="Kauserud H."/>
        </authorList>
    </citation>
    <scope>NUCLEOTIDE SEQUENCE</scope>
    <source>
        <strain evidence="2">CBHHK002</strain>
    </source>
</reference>
<name>A0AAD7AA47_9AGAR</name>
<feature type="region of interest" description="Disordered" evidence="1">
    <location>
        <begin position="395"/>
        <end position="438"/>
    </location>
</feature>
<evidence type="ECO:0000256" key="1">
    <source>
        <dbReference type="SAM" id="MobiDB-lite"/>
    </source>
</evidence>
<gene>
    <name evidence="2" type="ORF">DFH08DRAFT_804837</name>
</gene>
<evidence type="ECO:0000313" key="2">
    <source>
        <dbReference type="EMBL" id="KAJ7353268.1"/>
    </source>
</evidence>
<feature type="region of interest" description="Disordered" evidence="1">
    <location>
        <begin position="531"/>
        <end position="640"/>
    </location>
</feature>
<evidence type="ECO:0000313" key="3">
    <source>
        <dbReference type="Proteomes" id="UP001218218"/>
    </source>
</evidence>
<feature type="compositionally biased region" description="Basic and acidic residues" evidence="1">
    <location>
        <begin position="424"/>
        <end position="435"/>
    </location>
</feature>
<comment type="caution">
    <text evidence="2">The sequence shown here is derived from an EMBL/GenBank/DDBJ whole genome shotgun (WGS) entry which is preliminary data.</text>
</comment>
<dbReference type="EMBL" id="JARIHO010000011">
    <property type="protein sequence ID" value="KAJ7353268.1"/>
    <property type="molecule type" value="Genomic_DNA"/>
</dbReference>
<organism evidence="2 3">
    <name type="scientific">Mycena albidolilacea</name>
    <dbReference type="NCBI Taxonomy" id="1033008"/>
    <lineage>
        <taxon>Eukaryota</taxon>
        <taxon>Fungi</taxon>
        <taxon>Dikarya</taxon>
        <taxon>Basidiomycota</taxon>
        <taxon>Agaricomycotina</taxon>
        <taxon>Agaricomycetes</taxon>
        <taxon>Agaricomycetidae</taxon>
        <taxon>Agaricales</taxon>
        <taxon>Marasmiineae</taxon>
        <taxon>Mycenaceae</taxon>
        <taxon>Mycena</taxon>
    </lineage>
</organism>
<protein>
    <submittedName>
        <fullName evidence="2">Uncharacterized protein</fullName>
    </submittedName>
</protein>
<sequence length="715" mass="79197">MSSSLRNVALAWNLGFRFFLDPSTSPRFLLDWDHHNADGTCLVLGYGVESFHAASLETYSGPASGSRGAVGPEPVCRADLLLHCWLVTSRSAPAGVLHFSFFQFLNRALAPPLRPLPTLPVFEFRATIEEYPQEWSLDAIAHQHFLACAWLGFWCIEERGPARWPIRICWLRRPTATAPPAMFDELLDRMVLTFENLMTEYRRAREDHIEEADLCKQLFELVLNIEHTLFWMSCLGFWVAWSVHYNQLLEQLFPEVLSEFPPAQRQAEFTRLRAHLFFSRNPSSTLPEDTQSGINPLDAPTSIARLRLIPWDGSSSDMRSGFQPDPSSNVASARGATVRFSFSGVLEYLDELASSDGRRVPTEEMASPGGFFVGEALDREIALAGLSPDDFLGATLPPLTSVGEGTAQSSDAPPRTQKRPRRRTPTEPRADRETPRSPFALSRWRGSVCREPLCALCFLLVDIVTTLAVCACWRSREGYPGRPRGVALLFLDEVLQHLRGGERHGVAGFPGGLLGAPRVGFFSAVASRPSRIPQRTAPGPAYDTCRGASSEDDALPPKRHKTSPPHEAPSPEVIVVTDEDGDLRYPEDADGDVSMHSPDPPIRADPRNYDPTLEPAPAAVPPEQHASSSRSTLDDPPSNTPDLHFLRFRLRPMEALSPSSRTAFVNEIVNWADQSGAGEERIESALLFMSAIFGQAGNMLGRRRRDRKGKGRAAS</sequence>
<accession>A0AAD7AA47</accession>
<dbReference type="AlphaFoldDB" id="A0AAD7AA47"/>
<dbReference type="Proteomes" id="UP001218218">
    <property type="component" value="Unassembled WGS sequence"/>
</dbReference>
<proteinExistence type="predicted"/>
<keyword evidence="3" id="KW-1185">Reference proteome</keyword>